<dbReference type="GO" id="GO:0005794">
    <property type="term" value="C:Golgi apparatus"/>
    <property type="evidence" value="ECO:0007669"/>
    <property type="project" value="TreeGrafter"/>
</dbReference>
<feature type="domain" description="Palmitoyltransferase DHHC" evidence="13">
    <location>
        <begin position="444"/>
        <end position="572"/>
    </location>
</feature>
<evidence type="ECO:0000256" key="8">
    <source>
        <dbReference type="ARBA" id="ARBA00023315"/>
    </source>
</evidence>
<evidence type="ECO:0000256" key="7">
    <source>
        <dbReference type="ARBA" id="ARBA00023288"/>
    </source>
</evidence>
<evidence type="ECO:0000256" key="2">
    <source>
        <dbReference type="ARBA" id="ARBA00022679"/>
    </source>
</evidence>
<feature type="region of interest" description="Disordered" evidence="12">
    <location>
        <begin position="1"/>
        <end position="129"/>
    </location>
</feature>
<name>A0A9N9PI53_9HELO</name>
<keyword evidence="6" id="KW-0564">Palmitate</keyword>
<gene>
    <name evidence="14" type="ORF">HYFRA_00009073</name>
</gene>
<protein>
    <recommendedName>
        <fullName evidence="11">Palmitoyltransferase</fullName>
        <ecNumber evidence="11">2.3.1.225</ecNumber>
    </recommendedName>
</protein>
<evidence type="ECO:0000256" key="12">
    <source>
        <dbReference type="SAM" id="MobiDB-lite"/>
    </source>
</evidence>
<keyword evidence="5 11" id="KW-0472">Membrane</keyword>
<feature type="compositionally biased region" description="Low complexity" evidence="12">
    <location>
        <begin position="261"/>
        <end position="277"/>
    </location>
</feature>
<feature type="transmembrane region" description="Helical" evidence="11">
    <location>
        <begin position="535"/>
        <end position="558"/>
    </location>
</feature>
<dbReference type="GO" id="GO:0019706">
    <property type="term" value="F:protein-cysteine S-palmitoyltransferase activity"/>
    <property type="evidence" value="ECO:0007669"/>
    <property type="project" value="UniProtKB-EC"/>
</dbReference>
<feature type="compositionally biased region" description="Basic and acidic residues" evidence="12">
    <location>
        <begin position="1"/>
        <end position="17"/>
    </location>
</feature>
<feature type="transmembrane region" description="Helical" evidence="11">
    <location>
        <begin position="374"/>
        <end position="395"/>
    </location>
</feature>
<dbReference type="AlphaFoldDB" id="A0A9N9PI53"/>
<organism evidence="14 15">
    <name type="scientific">Hymenoscyphus fraxineus</name>
    <dbReference type="NCBI Taxonomy" id="746836"/>
    <lineage>
        <taxon>Eukaryota</taxon>
        <taxon>Fungi</taxon>
        <taxon>Dikarya</taxon>
        <taxon>Ascomycota</taxon>
        <taxon>Pezizomycotina</taxon>
        <taxon>Leotiomycetes</taxon>
        <taxon>Helotiales</taxon>
        <taxon>Helotiaceae</taxon>
        <taxon>Hymenoscyphus</taxon>
    </lineage>
</organism>
<keyword evidence="3 11" id="KW-0812">Transmembrane</keyword>
<evidence type="ECO:0000256" key="4">
    <source>
        <dbReference type="ARBA" id="ARBA00022989"/>
    </source>
</evidence>
<feature type="region of interest" description="Disordered" evidence="12">
    <location>
        <begin position="183"/>
        <end position="202"/>
    </location>
</feature>
<feature type="compositionally biased region" description="Polar residues" evidence="12">
    <location>
        <begin position="77"/>
        <end position="99"/>
    </location>
</feature>
<comment type="caution">
    <text evidence="14">The sequence shown here is derived from an EMBL/GenBank/DDBJ whole genome shotgun (WGS) entry which is preliminary data.</text>
</comment>
<comment type="similarity">
    <text evidence="9">Belongs to the DHHC palmitoyltransferase family. ERF2/ZDHHC9 subfamily.</text>
</comment>
<keyword evidence="2 11" id="KW-0808">Transferase</keyword>
<dbReference type="EC" id="2.3.1.225" evidence="11"/>
<evidence type="ECO:0000256" key="11">
    <source>
        <dbReference type="RuleBase" id="RU079119"/>
    </source>
</evidence>
<reference evidence="14" key="1">
    <citation type="submission" date="2021-07" db="EMBL/GenBank/DDBJ databases">
        <authorList>
            <person name="Durling M."/>
        </authorList>
    </citation>
    <scope>NUCLEOTIDE SEQUENCE</scope>
</reference>
<comment type="catalytic activity">
    <reaction evidence="10 11">
        <text>L-cysteinyl-[protein] + hexadecanoyl-CoA = S-hexadecanoyl-L-cysteinyl-[protein] + CoA</text>
        <dbReference type="Rhea" id="RHEA:36683"/>
        <dbReference type="Rhea" id="RHEA-COMP:10131"/>
        <dbReference type="Rhea" id="RHEA-COMP:11032"/>
        <dbReference type="ChEBI" id="CHEBI:29950"/>
        <dbReference type="ChEBI" id="CHEBI:57287"/>
        <dbReference type="ChEBI" id="CHEBI:57379"/>
        <dbReference type="ChEBI" id="CHEBI:74151"/>
        <dbReference type="EC" id="2.3.1.225"/>
    </reaction>
</comment>
<evidence type="ECO:0000256" key="6">
    <source>
        <dbReference type="ARBA" id="ARBA00023139"/>
    </source>
</evidence>
<dbReference type="Pfam" id="PF01529">
    <property type="entry name" value="DHHC"/>
    <property type="match status" value="1"/>
</dbReference>
<dbReference type="GO" id="GO:0005783">
    <property type="term" value="C:endoplasmic reticulum"/>
    <property type="evidence" value="ECO:0007669"/>
    <property type="project" value="TreeGrafter"/>
</dbReference>
<dbReference type="EMBL" id="CAJVRL010000055">
    <property type="protein sequence ID" value="CAG8953974.1"/>
    <property type="molecule type" value="Genomic_DNA"/>
</dbReference>
<evidence type="ECO:0000256" key="1">
    <source>
        <dbReference type="ARBA" id="ARBA00004127"/>
    </source>
</evidence>
<dbReference type="Proteomes" id="UP000696280">
    <property type="component" value="Unassembled WGS sequence"/>
</dbReference>
<dbReference type="PANTHER" id="PTHR22883:SF43">
    <property type="entry name" value="PALMITOYLTRANSFERASE APP"/>
    <property type="match status" value="1"/>
</dbReference>
<sequence>MASRDARPRSTDFDHAFADSQYTRSDAGDGASILSSRMTDIASEDGRDDVPTPTGRPGQTHAPGQRQSVAMGDGVSRPNTAMTGVSSTTRGGWSNSNPSRARFPKSGSISSSVGAPPRSSGGGRTHVPSLTSHAFFHPMNAQRLQAQRGSRTVIAQQIEDGYAEAGGDPARHSITSNHTAIQITNPQGENGPVPPSRGTEITDQGTADRLIANTSPTQGHRANGSLSESVRPLQRPTGNNHQGLSLNVDKGYKLGDNLPAPSKSPRSFRSSFLLPSRDNPPGSSDRSTRGREKLASVASSPGLTADIQKPEAEPARLGLNYQYFTGNTIFCWGGRLQNTRSTPINVFTGLLVVTPVLLFFVFSASFLWHNVSPALPIIVAYVSYLTMSSFIHASVSDPGIFPRNLHPMPPQDANEDPLTIGPTMNDWAMIKSAQSKSAAMEVPTKYCKTCNLWRPPRAHHCRICDNCIETQDHHCVWINNCVGRRNYRYFFTFITASTLLGLLISGACLAHLFVYKDMNNVSFNTSLKHYSRGGALFLVIYGFLAFLYPAALTGYHFFLMGRGETTREYLNSHKFLKKDRHRPFNQESIIKNWLVVLCRPRPPTYMDFKRRYEEGDQRFGERRVKRTTPPRQELQGGTGAEMEMQNVGSGNHNLGFQGPASLRAERS</sequence>
<feature type="compositionally biased region" description="Polar residues" evidence="12">
    <location>
        <begin position="214"/>
        <end position="228"/>
    </location>
</feature>
<dbReference type="InterPro" id="IPR001594">
    <property type="entry name" value="Palmitoyltrfase_DHHC"/>
</dbReference>
<evidence type="ECO:0000256" key="5">
    <source>
        <dbReference type="ARBA" id="ARBA00023136"/>
    </source>
</evidence>
<feature type="transmembrane region" description="Helical" evidence="11">
    <location>
        <begin position="344"/>
        <end position="368"/>
    </location>
</feature>
<keyword evidence="8 11" id="KW-0012">Acyltransferase</keyword>
<feature type="transmembrane region" description="Helical" evidence="11">
    <location>
        <begin position="489"/>
        <end position="515"/>
    </location>
</feature>
<evidence type="ECO:0000256" key="3">
    <source>
        <dbReference type="ARBA" id="ARBA00022692"/>
    </source>
</evidence>
<dbReference type="InterPro" id="IPR039859">
    <property type="entry name" value="PFA4/ZDH16/20/ERF2-like"/>
</dbReference>
<feature type="region of interest" description="Disordered" evidence="12">
    <location>
        <begin position="618"/>
        <end position="667"/>
    </location>
</feature>
<keyword evidence="7" id="KW-0449">Lipoprotein</keyword>
<dbReference type="PROSITE" id="PS50216">
    <property type="entry name" value="DHHC"/>
    <property type="match status" value="1"/>
</dbReference>
<proteinExistence type="inferred from homology"/>
<feature type="region of interest" description="Disordered" evidence="12">
    <location>
        <begin position="214"/>
        <end position="309"/>
    </location>
</feature>
<dbReference type="GO" id="GO:0006612">
    <property type="term" value="P:protein targeting to membrane"/>
    <property type="evidence" value="ECO:0007669"/>
    <property type="project" value="TreeGrafter"/>
</dbReference>
<comment type="subcellular location">
    <subcellularLocation>
        <location evidence="1">Endomembrane system</location>
        <topology evidence="1">Multi-pass membrane protein</topology>
    </subcellularLocation>
</comment>
<comment type="domain">
    <text evidence="11">The DHHC domain is required for palmitoyltransferase activity.</text>
</comment>
<accession>A0A9N9PI53</accession>
<evidence type="ECO:0000313" key="15">
    <source>
        <dbReference type="Proteomes" id="UP000696280"/>
    </source>
</evidence>
<evidence type="ECO:0000259" key="13">
    <source>
        <dbReference type="Pfam" id="PF01529"/>
    </source>
</evidence>
<evidence type="ECO:0000256" key="9">
    <source>
        <dbReference type="ARBA" id="ARBA00023463"/>
    </source>
</evidence>
<evidence type="ECO:0000313" key="14">
    <source>
        <dbReference type="EMBL" id="CAG8953974.1"/>
    </source>
</evidence>
<keyword evidence="4 11" id="KW-1133">Transmembrane helix</keyword>
<dbReference type="PANTHER" id="PTHR22883">
    <property type="entry name" value="ZINC FINGER DHHC DOMAIN CONTAINING PROTEIN"/>
    <property type="match status" value="1"/>
</dbReference>
<evidence type="ECO:0000256" key="10">
    <source>
        <dbReference type="ARBA" id="ARBA00048048"/>
    </source>
</evidence>
<dbReference type="OrthoDB" id="9909019at2759"/>
<keyword evidence="15" id="KW-1185">Reference proteome</keyword>
<feature type="compositionally biased region" description="Polar residues" evidence="12">
    <location>
        <begin position="236"/>
        <end position="245"/>
    </location>
</feature>